<dbReference type="EMBL" id="CAMAPE010000005">
    <property type="protein sequence ID" value="CAH9070127.1"/>
    <property type="molecule type" value="Genomic_DNA"/>
</dbReference>
<organism evidence="4 5">
    <name type="scientific">Cuscuta europaea</name>
    <name type="common">European dodder</name>
    <dbReference type="NCBI Taxonomy" id="41803"/>
    <lineage>
        <taxon>Eukaryota</taxon>
        <taxon>Viridiplantae</taxon>
        <taxon>Streptophyta</taxon>
        <taxon>Embryophyta</taxon>
        <taxon>Tracheophyta</taxon>
        <taxon>Spermatophyta</taxon>
        <taxon>Magnoliopsida</taxon>
        <taxon>eudicotyledons</taxon>
        <taxon>Gunneridae</taxon>
        <taxon>Pentapetalae</taxon>
        <taxon>asterids</taxon>
        <taxon>lamiids</taxon>
        <taxon>Solanales</taxon>
        <taxon>Convolvulaceae</taxon>
        <taxon>Cuscuteae</taxon>
        <taxon>Cuscuta</taxon>
        <taxon>Cuscuta subgen. Cuscuta</taxon>
    </lineage>
</organism>
<dbReference type="Gene3D" id="1.25.40.10">
    <property type="entry name" value="Tetratricopeptide repeat domain"/>
    <property type="match status" value="3"/>
</dbReference>
<dbReference type="InterPro" id="IPR050872">
    <property type="entry name" value="PPR_P_subfamily"/>
</dbReference>
<dbReference type="Pfam" id="PF13041">
    <property type="entry name" value="PPR_2"/>
    <property type="match status" value="1"/>
</dbReference>
<feature type="repeat" description="PPR" evidence="3">
    <location>
        <begin position="181"/>
        <end position="215"/>
    </location>
</feature>
<evidence type="ECO:0000256" key="2">
    <source>
        <dbReference type="ARBA" id="ARBA00022737"/>
    </source>
</evidence>
<keyword evidence="5" id="KW-1185">Reference proteome</keyword>
<evidence type="ECO:0000256" key="3">
    <source>
        <dbReference type="PROSITE-ProRule" id="PRU00708"/>
    </source>
</evidence>
<evidence type="ECO:0000313" key="4">
    <source>
        <dbReference type="EMBL" id="CAH9070127.1"/>
    </source>
</evidence>
<evidence type="ECO:0008006" key="6">
    <source>
        <dbReference type="Google" id="ProtNLM"/>
    </source>
</evidence>
<evidence type="ECO:0000313" key="5">
    <source>
        <dbReference type="Proteomes" id="UP001152484"/>
    </source>
</evidence>
<dbReference type="SUPFAM" id="SSF81901">
    <property type="entry name" value="HCP-like"/>
    <property type="match status" value="1"/>
</dbReference>
<dbReference type="Pfam" id="PF01535">
    <property type="entry name" value="PPR"/>
    <property type="match status" value="3"/>
</dbReference>
<feature type="repeat" description="PPR" evidence="3">
    <location>
        <begin position="463"/>
        <end position="497"/>
    </location>
</feature>
<protein>
    <recommendedName>
        <fullName evidence="6">Pentatricopeptide repeat-containing protein</fullName>
    </recommendedName>
</protein>
<feature type="repeat" description="PPR" evidence="3">
    <location>
        <begin position="358"/>
        <end position="392"/>
    </location>
</feature>
<gene>
    <name evidence="4" type="ORF">CEURO_LOCUS3534</name>
</gene>
<name>A0A9P0YPA6_CUSEU</name>
<dbReference type="PANTHER" id="PTHR46128">
    <property type="entry name" value="MITOCHONDRIAL GROUP I INTRON SPLICING FACTOR CCM1"/>
    <property type="match status" value="1"/>
</dbReference>
<dbReference type="AlphaFoldDB" id="A0A9P0YPA6"/>
<dbReference type="OrthoDB" id="185373at2759"/>
<reference evidence="4" key="1">
    <citation type="submission" date="2022-07" db="EMBL/GenBank/DDBJ databases">
        <authorList>
            <person name="Macas J."/>
            <person name="Novak P."/>
            <person name="Neumann P."/>
        </authorList>
    </citation>
    <scope>NUCLEOTIDE SEQUENCE</scope>
</reference>
<dbReference type="NCBIfam" id="TIGR00756">
    <property type="entry name" value="PPR"/>
    <property type="match status" value="3"/>
</dbReference>
<dbReference type="Proteomes" id="UP001152484">
    <property type="component" value="Unassembled WGS sequence"/>
</dbReference>
<evidence type="ECO:0000256" key="1">
    <source>
        <dbReference type="ARBA" id="ARBA00007626"/>
    </source>
</evidence>
<dbReference type="InterPro" id="IPR002885">
    <property type="entry name" value="PPR_rpt"/>
</dbReference>
<keyword evidence="2" id="KW-0677">Repeat</keyword>
<feature type="repeat" description="PPR" evidence="3">
    <location>
        <begin position="428"/>
        <end position="462"/>
    </location>
</feature>
<sequence length="518" mass="59072">MCPEQLLGTCDVIEMSFSQGLMAKPKASFFTNTFLCHNPKPIQHSNPSTSIRDRNLSILGVNESGQGPVVSDSDDKYYNKLRHLSEIAKDVSRIIRTRARWEKTLLSDFPGMNFSDPNLYREVLKQQQNVILALRFYYWISSQKGFLPDPVTSNVIFRELVEAKAGRLAKSFIGSMKFVPDPSSLEAYIECLCNDGLIDEALLVLDELKGVGHCPTLSTWNSTLFSSIKSGKPGIVWKLYEHMTECGVTGDADTIGYLIYAFCMDNNHSRGYELLKQLLDTGHVPNNIVFNKLIYESCKNKEYFRMTGILFAMIGKNCSPDVYTYQEVIHGVRDGNHTHGRDVFQIFKYIKSRGYAPDMVMYSTVIHSLVKANMLQKAKEVWFEMIKKKFVPNNYIYNALIYGYLKIGDAREAERLYKDMLYRGCVDSSVTYNILISGFCENRMFMKAYRLFQHMLSKGIPHDDVTYHCLIKGFSGGQKAASDLKSYYKMRKHGLQPSFALYKVLIGRLCEEGCVEEA</sequence>
<accession>A0A9P0YPA6</accession>
<dbReference type="PANTHER" id="PTHR46128:SF202">
    <property type="entry name" value="PENTACOTRIPEPTIDE-REPEAT REGION OF PRORP DOMAIN-CONTAINING PROTEIN"/>
    <property type="match status" value="1"/>
</dbReference>
<proteinExistence type="inferred from homology"/>
<comment type="caution">
    <text evidence="4">The sequence shown here is derived from an EMBL/GenBank/DDBJ whole genome shotgun (WGS) entry which is preliminary data.</text>
</comment>
<feature type="repeat" description="PPR" evidence="3">
    <location>
        <begin position="393"/>
        <end position="427"/>
    </location>
</feature>
<dbReference type="InterPro" id="IPR011990">
    <property type="entry name" value="TPR-like_helical_dom_sf"/>
</dbReference>
<comment type="similarity">
    <text evidence="1">Belongs to the PPR family. P subfamily.</text>
</comment>
<dbReference type="PROSITE" id="PS51375">
    <property type="entry name" value="PPR"/>
    <property type="match status" value="5"/>
</dbReference>